<protein>
    <submittedName>
        <fullName evidence="2">DUF1835 domain-containing protein</fullName>
    </submittedName>
</protein>
<name>A0ABR7R1Q2_9PROT</name>
<dbReference type="Pfam" id="PF08874">
    <property type="entry name" value="DUF1835"/>
    <property type="match status" value="1"/>
</dbReference>
<evidence type="ECO:0000259" key="1">
    <source>
        <dbReference type="Pfam" id="PF08874"/>
    </source>
</evidence>
<organism evidence="2 3">
    <name type="scientific">Pseudoroseomonas ludipueritiae</name>
    <dbReference type="NCBI Taxonomy" id="198093"/>
    <lineage>
        <taxon>Bacteria</taxon>
        <taxon>Pseudomonadati</taxon>
        <taxon>Pseudomonadota</taxon>
        <taxon>Alphaproteobacteria</taxon>
        <taxon>Acetobacterales</taxon>
        <taxon>Acetobacteraceae</taxon>
        <taxon>Pseudoroseomonas</taxon>
    </lineage>
</organism>
<keyword evidence="3" id="KW-1185">Reference proteome</keyword>
<gene>
    <name evidence="2" type="ORF">IBL25_01675</name>
</gene>
<comment type="caution">
    <text evidence="2">The sequence shown here is derived from an EMBL/GenBank/DDBJ whole genome shotgun (WGS) entry which is preliminary data.</text>
</comment>
<feature type="domain" description="DUF1835" evidence="1">
    <location>
        <begin position="80"/>
        <end position="186"/>
    </location>
</feature>
<dbReference type="EMBL" id="JACTUZ010000002">
    <property type="protein sequence ID" value="MBC9175654.1"/>
    <property type="molecule type" value="Genomic_DNA"/>
</dbReference>
<sequence length="403" mass="44360">MRAGEAEALRRFRSHHPRWSDLQGTPPGGAVPLSEAQLVVARELGLPSWSRLKAHIAAMDRSWALIQGGDLAPDRDMTTLHIRCGSDIGQGLKQAGFAGDFLEYSDPLCQGPVRNDANWQEERAGFISRAYGAGAGMDLVTIAAKLRHAEEGLCSSAERYERIILWFEHDTYDQLILARCLAAFAERRPLRLELISPARFPGGMRFIGLGQLPPEALHLLWAERMPVPAEALATGRSVWDALREPDPTTLATLGARGTAGIPQLGEAVLRHCRELPWTRDGLSLTQRLILGLLAECARTAGQVFSALMLEREPLPWMTDLIFHDVLENMRQVERPVFTGAFEAEERSWAKEVLTITALGRAVLAGEVDWLSLAPSARWVGGVLIPGSAPCWRWNEGSTAVARC</sequence>
<reference evidence="2 3" key="1">
    <citation type="journal article" date="2009" name="Int. J. Syst. Evol. Microbiol.">
        <title>Transfer of Teichococcus ludipueritiae and Muricoccus roseus to the genus Roseomonas, as Roseomonas ludipueritiae comb. nov. and Roseomonas rosea comb. nov., respectively, and emended description of the genus Roseomonas.</title>
        <authorList>
            <person name="Sanchez-Porro C."/>
            <person name="Gallego V."/>
            <person name="Busse H.J."/>
            <person name="Kampfer P."/>
            <person name="Ventosa A."/>
        </authorList>
    </citation>
    <scope>NUCLEOTIDE SEQUENCE [LARGE SCALE GENOMIC DNA]</scope>
    <source>
        <strain evidence="2 3">DSM 14915</strain>
    </source>
</reference>
<accession>A0ABR7R1Q2</accession>
<evidence type="ECO:0000313" key="3">
    <source>
        <dbReference type="Proteomes" id="UP000603940"/>
    </source>
</evidence>
<evidence type="ECO:0000313" key="2">
    <source>
        <dbReference type="EMBL" id="MBC9175654.1"/>
    </source>
</evidence>
<dbReference type="InterPro" id="IPR014973">
    <property type="entry name" value="DUF1835"/>
</dbReference>
<proteinExistence type="predicted"/>
<dbReference type="Proteomes" id="UP000603940">
    <property type="component" value="Unassembled WGS sequence"/>
</dbReference>